<dbReference type="RefSeq" id="WP_059362695.1">
    <property type="nucleotide sequence ID" value="NZ_KQ958054.1"/>
</dbReference>
<evidence type="ECO:0000313" key="2">
    <source>
        <dbReference type="Proteomes" id="UP000070226"/>
    </source>
</evidence>
<gene>
    <name evidence="1" type="ORF">HMPREF3233_00392</name>
</gene>
<organism evidence="1">
    <name type="scientific">Veillonella atypica</name>
    <dbReference type="NCBI Taxonomy" id="39777"/>
    <lineage>
        <taxon>Bacteria</taxon>
        <taxon>Bacillati</taxon>
        <taxon>Bacillota</taxon>
        <taxon>Negativicutes</taxon>
        <taxon>Veillonellales</taxon>
        <taxon>Veillonellaceae</taxon>
        <taxon>Veillonella</taxon>
    </lineage>
</organism>
<protein>
    <submittedName>
        <fullName evidence="1">Uncharacterized protein</fullName>
    </submittedName>
</protein>
<name>A0A133S6S4_9FIRM</name>
<dbReference type="PATRIC" id="fig|39777.7.peg.382"/>
<comment type="caution">
    <text evidence="1">The sequence shown here is derived from an EMBL/GenBank/DDBJ whole genome shotgun (WGS) entry which is preliminary data.</text>
</comment>
<accession>A0A133S6S4</accession>
<dbReference type="EMBL" id="LRQT01000006">
    <property type="protein sequence ID" value="KXA65391.1"/>
    <property type="molecule type" value="Genomic_DNA"/>
</dbReference>
<dbReference type="AlphaFoldDB" id="A0A133S6S4"/>
<evidence type="ECO:0000313" key="1">
    <source>
        <dbReference type="EMBL" id="KXA65391.1"/>
    </source>
</evidence>
<sequence>MKSLINSEYLKNIYNCIGKNVNNVFVLRDNSFDESEIEYISDGCIYLEFDNQIIKFTNKSIEGPDLDDYPNLDFEVYKNLNDNYLLNEFSLYALNINGIINDIKIVNDEFSSWWDNDIICVDIALKFDISGVIYYLILWDSIPDTISWVDSRNITSENNYKLRDRISDFWVGKSPDFKYFYRKEISICDRLTIL</sequence>
<dbReference type="Proteomes" id="UP000070226">
    <property type="component" value="Unassembled WGS sequence"/>
</dbReference>
<proteinExistence type="predicted"/>
<reference evidence="1 2" key="1">
    <citation type="submission" date="2016-01" db="EMBL/GenBank/DDBJ databases">
        <authorList>
            <person name="Oliw E.H."/>
        </authorList>
    </citation>
    <scope>NUCLEOTIDE SEQUENCE [LARGE SCALE GENOMIC DNA]</scope>
    <source>
        <strain evidence="1 2">CMW7756B</strain>
    </source>
</reference>